<feature type="compositionally biased region" description="Basic and acidic residues" evidence="2">
    <location>
        <begin position="7"/>
        <end position="16"/>
    </location>
</feature>
<accession>A0ABX2JT45</accession>
<organism evidence="4 5">
    <name type="scientific">Mycolicibacterium sphagni</name>
    <dbReference type="NCBI Taxonomy" id="1786"/>
    <lineage>
        <taxon>Bacteria</taxon>
        <taxon>Bacillati</taxon>
        <taxon>Actinomycetota</taxon>
        <taxon>Actinomycetes</taxon>
        <taxon>Mycobacteriales</taxon>
        <taxon>Mycobacteriaceae</taxon>
        <taxon>Mycolicibacterium</taxon>
    </lineage>
</organism>
<proteinExistence type="predicted"/>
<keyword evidence="5" id="KW-1185">Reference proteome</keyword>
<keyword evidence="1" id="KW-0597">Phosphoprotein</keyword>
<name>A0ABX2JT45_9MYCO</name>
<protein>
    <submittedName>
        <fullName evidence="4">FHA domain-containing protein</fullName>
    </submittedName>
</protein>
<dbReference type="InterPro" id="IPR008984">
    <property type="entry name" value="SMAD_FHA_dom_sf"/>
</dbReference>
<evidence type="ECO:0000256" key="2">
    <source>
        <dbReference type="SAM" id="MobiDB-lite"/>
    </source>
</evidence>
<sequence length="171" mass="18024">MATAASEEQRVTDKDQNSGADQVSEEVTVETTSVFRADFLNELDAPAATSGESAVSGVEGLPVGSALLVVKRGPNAGSRFLLDQPTTSAGRHPDSDIFLDDVTVSRRHAEFRLDGNEFQVVDVGSLNGTYVNREPVDSATLANGDEVQIGKFRLVFLTGPKPSDDEGGPGS</sequence>
<evidence type="ECO:0000313" key="4">
    <source>
        <dbReference type="EMBL" id="NTY60610.1"/>
    </source>
</evidence>
<gene>
    <name evidence="4" type="ORF">FEG63_13750</name>
</gene>
<feature type="domain" description="FHA" evidence="3">
    <location>
        <begin position="87"/>
        <end position="136"/>
    </location>
</feature>
<feature type="region of interest" description="Disordered" evidence="2">
    <location>
        <begin position="1"/>
        <end position="27"/>
    </location>
</feature>
<dbReference type="Pfam" id="PF00498">
    <property type="entry name" value="FHA"/>
    <property type="match status" value="1"/>
</dbReference>
<dbReference type="PROSITE" id="PS50006">
    <property type="entry name" value="FHA_DOMAIN"/>
    <property type="match status" value="1"/>
</dbReference>
<dbReference type="EMBL" id="VBSB01000008">
    <property type="protein sequence ID" value="NTY60610.1"/>
    <property type="molecule type" value="Genomic_DNA"/>
</dbReference>
<dbReference type="Proteomes" id="UP000708347">
    <property type="component" value="Unassembled WGS sequence"/>
</dbReference>
<dbReference type="SMART" id="SM00240">
    <property type="entry name" value="FHA"/>
    <property type="match status" value="1"/>
</dbReference>
<dbReference type="InterPro" id="IPR000253">
    <property type="entry name" value="FHA_dom"/>
</dbReference>
<evidence type="ECO:0000313" key="5">
    <source>
        <dbReference type="Proteomes" id="UP000708347"/>
    </source>
</evidence>
<dbReference type="PANTHER" id="PTHR23308">
    <property type="entry name" value="NUCLEAR INHIBITOR OF PROTEIN PHOSPHATASE-1"/>
    <property type="match status" value="1"/>
</dbReference>
<evidence type="ECO:0000259" key="3">
    <source>
        <dbReference type="PROSITE" id="PS50006"/>
    </source>
</evidence>
<comment type="caution">
    <text evidence="4">The sequence shown here is derived from an EMBL/GenBank/DDBJ whole genome shotgun (WGS) entry which is preliminary data.</text>
</comment>
<reference evidence="4 5" key="1">
    <citation type="submission" date="2019-05" db="EMBL/GenBank/DDBJ databases">
        <title>Mycolicibacterium sphagni ENV482 genome assembly.</title>
        <authorList>
            <person name="Chen W."/>
            <person name="Faulkner N.W."/>
            <person name="Hyman M.R."/>
        </authorList>
    </citation>
    <scope>NUCLEOTIDE SEQUENCE [LARGE SCALE GENOMIC DNA]</scope>
    <source>
        <strain evidence="4 5">ENV482</strain>
    </source>
</reference>
<dbReference type="InterPro" id="IPR050923">
    <property type="entry name" value="Cell_Proc_Reg/RNA_Proc"/>
</dbReference>
<dbReference type="SUPFAM" id="SSF49879">
    <property type="entry name" value="SMAD/FHA domain"/>
    <property type="match status" value="1"/>
</dbReference>
<dbReference type="Gene3D" id="2.60.200.20">
    <property type="match status" value="1"/>
</dbReference>
<evidence type="ECO:0000256" key="1">
    <source>
        <dbReference type="ARBA" id="ARBA00022553"/>
    </source>
</evidence>